<gene>
    <name evidence="2" type="ORF">LY89DRAFT_669393</name>
</gene>
<dbReference type="RefSeq" id="XP_018071312.1">
    <property type="nucleotide sequence ID" value="XM_018213094.1"/>
</dbReference>
<dbReference type="KEGG" id="psco:LY89DRAFT_669393"/>
<name>A0A194XB29_MOLSC</name>
<dbReference type="Proteomes" id="UP000070700">
    <property type="component" value="Unassembled WGS sequence"/>
</dbReference>
<feature type="region of interest" description="Disordered" evidence="1">
    <location>
        <begin position="164"/>
        <end position="185"/>
    </location>
</feature>
<sequence length="216" mass="24324">MDDDRLHRDLGSGLVTDLSQAIAPAQNLALAQTLEPTSEPISASLALAPHSEPCAPQSKKRATDLLPKKECGATLTHDADIHSVQSLWDCSTNHTAFDNPINSNIFKDARLMDRSLRIPPSVPLHYELHFFRQTSITLLRNLKRRKLSIGSYCIMEEGRECSKDSKKLKRQGPVAKDQASQSQPKVHLSSWDCWWEMACSNGKETSQNYLWIDREE</sequence>
<keyword evidence="3" id="KW-1185">Reference proteome</keyword>
<organism evidence="2 3">
    <name type="scientific">Mollisia scopiformis</name>
    <name type="common">Conifer needle endophyte fungus</name>
    <name type="synonym">Phialocephala scopiformis</name>
    <dbReference type="NCBI Taxonomy" id="149040"/>
    <lineage>
        <taxon>Eukaryota</taxon>
        <taxon>Fungi</taxon>
        <taxon>Dikarya</taxon>
        <taxon>Ascomycota</taxon>
        <taxon>Pezizomycotina</taxon>
        <taxon>Leotiomycetes</taxon>
        <taxon>Helotiales</taxon>
        <taxon>Mollisiaceae</taxon>
        <taxon>Mollisia</taxon>
    </lineage>
</organism>
<dbReference type="GeneID" id="28822820"/>
<protein>
    <submittedName>
        <fullName evidence="2">Uncharacterized protein</fullName>
    </submittedName>
</protein>
<dbReference type="InParanoid" id="A0A194XB29"/>
<reference evidence="2 3" key="1">
    <citation type="submission" date="2015-10" db="EMBL/GenBank/DDBJ databases">
        <title>Full genome of DAOMC 229536 Phialocephala scopiformis, a fungal endophyte of spruce producing the potent anti-insectan compound rugulosin.</title>
        <authorList>
            <consortium name="DOE Joint Genome Institute"/>
            <person name="Walker A.K."/>
            <person name="Frasz S.L."/>
            <person name="Seifert K.A."/>
            <person name="Miller J.D."/>
            <person name="Mondo S.J."/>
            <person name="Labutti K."/>
            <person name="Lipzen A."/>
            <person name="Dockter R."/>
            <person name="Kennedy M."/>
            <person name="Grigoriev I.V."/>
            <person name="Spatafora J.W."/>
        </authorList>
    </citation>
    <scope>NUCLEOTIDE SEQUENCE [LARGE SCALE GENOMIC DNA]</scope>
    <source>
        <strain evidence="2 3">CBS 120377</strain>
    </source>
</reference>
<evidence type="ECO:0000313" key="2">
    <source>
        <dbReference type="EMBL" id="KUJ16957.1"/>
    </source>
</evidence>
<evidence type="ECO:0000256" key="1">
    <source>
        <dbReference type="SAM" id="MobiDB-lite"/>
    </source>
</evidence>
<accession>A0A194XB29</accession>
<evidence type="ECO:0000313" key="3">
    <source>
        <dbReference type="Proteomes" id="UP000070700"/>
    </source>
</evidence>
<dbReference type="AlphaFoldDB" id="A0A194XB29"/>
<proteinExistence type="predicted"/>
<dbReference type="EMBL" id="KQ947415">
    <property type="protein sequence ID" value="KUJ16957.1"/>
    <property type="molecule type" value="Genomic_DNA"/>
</dbReference>